<dbReference type="InterPro" id="IPR002328">
    <property type="entry name" value="ADH_Zn_CS"/>
</dbReference>
<dbReference type="EMBL" id="ML978158">
    <property type="protein sequence ID" value="KAF2035307.1"/>
    <property type="molecule type" value="Genomic_DNA"/>
</dbReference>
<dbReference type="InterPro" id="IPR036291">
    <property type="entry name" value="NAD(P)-bd_dom_sf"/>
</dbReference>
<keyword evidence="6" id="KW-0520">NAD</keyword>
<dbReference type="Gene3D" id="3.90.180.10">
    <property type="entry name" value="Medium-chain alcohol dehydrogenases, catalytic domain"/>
    <property type="match status" value="1"/>
</dbReference>
<dbReference type="GO" id="GO:0008270">
    <property type="term" value="F:zinc ion binding"/>
    <property type="evidence" value="ECO:0007669"/>
    <property type="project" value="InterPro"/>
</dbReference>
<dbReference type="Proteomes" id="UP000799777">
    <property type="component" value="Unassembled WGS sequence"/>
</dbReference>
<evidence type="ECO:0000313" key="8">
    <source>
        <dbReference type="EMBL" id="KAF2035307.1"/>
    </source>
</evidence>
<evidence type="ECO:0000256" key="3">
    <source>
        <dbReference type="ARBA" id="ARBA00022723"/>
    </source>
</evidence>
<evidence type="ECO:0000256" key="6">
    <source>
        <dbReference type="ARBA" id="ARBA00023027"/>
    </source>
</evidence>
<gene>
    <name evidence="8" type="ORF">EK21DRAFT_97042</name>
</gene>
<keyword evidence="4" id="KW-0862">Zinc</keyword>
<comment type="cofactor">
    <cofactor evidence="1">
        <name>Zn(2+)</name>
        <dbReference type="ChEBI" id="CHEBI:29105"/>
    </cofactor>
</comment>
<dbReference type="SUPFAM" id="SSF51735">
    <property type="entry name" value="NAD(P)-binding Rossmann-fold domains"/>
    <property type="match status" value="1"/>
</dbReference>
<proteinExistence type="inferred from homology"/>
<evidence type="ECO:0000259" key="7">
    <source>
        <dbReference type="Pfam" id="PF08240"/>
    </source>
</evidence>
<dbReference type="Pfam" id="PF08240">
    <property type="entry name" value="ADH_N"/>
    <property type="match status" value="1"/>
</dbReference>
<keyword evidence="3" id="KW-0479">Metal-binding</keyword>
<dbReference type="GO" id="GO:0016491">
    <property type="term" value="F:oxidoreductase activity"/>
    <property type="evidence" value="ECO:0007669"/>
    <property type="project" value="UniProtKB-KW"/>
</dbReference>
<dbReference type="PROSITE" id="PS00059">
    <property type="entry name" value="ADH_ZINC"/>
    <property type="match status" value="1"/>
</dbReference>
<keyword evidence="9" id="KW-1185">Reference proteome</keyword>
<evidence type="ECO:0000256" key="5">
    <source>
        <dbReference type="ARBA" id="ARBA00023002"/>
    </source>
</evidence>
<dbReference type="OrthoDB" id="3941538at2759"/>
<reference evidence="8" key="1">
    <citation type="journal article" date="2020" name="Stud. Mycol.">
        <title>101 Dothideomycetes genomes: a test case for predicting lifestyles and emergence of pathogens.</title>
        <authorList>
            <person name="Haridas S."/>
            <person name="Albert R."/>
            <person name="Binder M."/>
            <person name="Bloem J."/>
            <person name="Labutti K."/>
            <person name="Salamov A."/>
            <person name="Andreopoulos B."/>
            <person name="Baker S."/>
            <person name="Barry K."/>
            <person name="Bills G."/>
            <person name="Bluhm B."/>
            <person name="Cannon C."/>
            <person name="Castanera R."/>
            <person name="Culley D."/>
            <person name="Daum C."/>
            <person name="Ezra D."/>
            <person name="Gonzalez J."/>
            <person name="Henrissat B."/>
            <person name="Kuo A."/>
            <person name="Liang C."/>
            <person name="Lipzen A."/>
            <person name="Lutzoni F."/>
            <person name="Magnuson J."/>
            <person name="Mondo S."/>
            <person name="Nolan M."/>
            <person name="Ohm R."/>
            <person name="Pangilinan J."/>
            <person name="Park H.-J."/>
            <person name="Ramirez L."/>
            <person name="Alfaro M."/>
            <person name="Sun H."/>
            <person name="Tritt A."/>
            <person name="Yoshinaga Y."/>
            <person name="Zwiers L.-H."/>
            <person name="Turgeon B."/>
            <person name="Goodwin S."/>
            <person name="Spatafora J."/>
            <person name="Crous P."/>
            <person name="Grigoriev I."/>
        </authorList>
    </citation>
    <scope>NUCLEOTIDE SEQUENCE</scope>
    <source>
        <strain evidence="8">CBS 110217</strain>
    </source>
</reference>
<dbReference type="InterPro" id="IPR011032">
    <property type="entry name" value="GroES-like_sf"/>
</dbReference>
<comment type="caution">
    <text evidence="8">The sequence shown here is derived from an EMBL/GenBank/DDBJ whole genome shotgun (WGS) entry which is preliminary data.</text>
</comment>
<name>A0A9P4HJT8_9PLEO</name>
<dbReference type="AlphaFoldDB" id="A0A9P4HJT8"/>
<evidence type="ECO:0000256" key="4">
    <source>
        <dbReference type="ARBA" id="ARBA00022833"/>
    </source>
</evidence>
<feature type="domain" description="Alcohol dehydrogenase-like N-terminal" evidence="7">
    <location>
        <begin position="27"/>
        <end position="136"/>
    </location>
</feature>
<dbReference type="SUPFAM" id="SSF50129">
    <property type="entry name" value="GroES-like"/>
    <property type="match status" value="1"/>
</dbReference>
<dbReference type="PANTHER" id="PTHR42813">
    <property type="entry name" value="ZINC-TYPE ALCOHOL DEHYDROGENASE-LIKE"/>
    <property type="match status" value="1"/>
</dbReference>
<protein>
    <submittedName>
        <fullName evidence="8">Alcohol dehydrogenase GroES-like domain-containing protein</fullName>
    </submittedName>
</protein>
<evidence type="ECO:0000256" key="2">
    <source>
        <dbReference type="ARBA" id="ARBA00008072"/>
    </source>
</evidence>
<dbReference type="InterPro" id="IPR013154">
    <property type="entry name" value="ADH-like_N"/>
</dbReference>
<comment type="similarity">
    <text evidence="2">Belongs to the zinc-containing alcohol dehydrogenase family.</text>
</comment>
<dbReference type="PANTHER" id="PTHR42813:SF3">
    <property type="entry name" value="GLUTATHIONE-INDEPENDENT FORMALDEHYDE DEHYDROGENASE"/>
    <property type="match status" value="1"/>
</dbReference>
<organism evidence="8 9">
    <name type="scientific">Setomelanomma holmii</name>
    <dbReference type="NCBI Taxonomy" id="210430"/>
    <lineage>
        <taxon>Eukaryota</taxon>
        <taxon>Fungi</taxon>
        <taxon>Dikarya</taxon>
        <taxon>Ascomycota</taxon>
        <taxon>Pezizomycotina</taxon>
        <taxon>Dothideomycetes</taxon>
        <taxon>Pleosporomycetidae</taxon>
        <taxon>Pleosporales</taxon>
        <taxon>Pleosporineae</taxon>
        <taxon>Phaeosphaeriaceae</taxon>
        <taxon>Setomelanomma</taxon>
    </lineage>
</organism>
<evidence type="ECO:0000313" key="9">
    <source>
        <dbReference type="Proteomes" id="UP000799777"/>
    </source>
</evidence>
<accession>A0A9P4HJT8</accession>
<evidence type="ECO:0000256" key="1">
    <source>
        <dbReference type="ARBA" id="ARBA00001947"/>
    </source>
</evidence>
<sequence>MRAVRWHGHPNHVTVDTIPKATLFTSEDALIHLTSSAICGSELHVYHGIAGSREPPWTLGHEGVGIVQEVGDAVQIVKPGDRVVVPCIPGDGKLEINPIPSGKVWGYGPDQNGNTDGLQAEYIRVPQADANLIPIPHHPSRELDYLMISDIWATAWTCLDASGFKAGETVAVFGAGPVGLLCAYTALFRGASRVYVVDHVKLRLAKAKELGAIPIDFTKGNAAKQILKIEELGCVNEKLEPQHNAIVNDMIDVTIPGGGIGIIGVYMAESRAPGRPNADEISPTIEFPMTAFWKKSLSMKAAIGNPQLLALQLVKLIKSGRAHPGCVVSSVISIESAPEGYRRFNKHFETKVVIRFPWEEEDWHWKVGEW</sequence>
<keyword evidence="5" id="KW-0560">Oxidoreductase</keyword>
<dbReference type="Gene3D" id="3.40.50.720">
    <property type="entry name" value="NAD(P)-binding Rossmann-like Domain"/>
    <property type="match status" value="1"/>
</dbReference>